<evidence type="ECO:0000313" key="2">
    <source>
        <dbReference type="EMBL" id="PXW97512.1"/>
    </source>
</evidence>
<sequence>MSSFCPVLQSKLEWNCVQSSTDISSDMDKKEMSLDGGGPLADPSSGEGTELRKPHEMIVLVPKSKRVTLTGRRLYNALLQVAQSRLIAMEAMPPADFLFEAPLPALLRTTGSSGEDRTAAKRYLREMRGLEVDWETTAPGDGMKWRDFSMLSEVAIEVRRGENWVSWSYPPTIMAALREPARWASIDLAILARLGTYAAVALYEICARYRHNPSGLTSRKPVQWWADALSQAPRGAERREWRKFKSERVKDAIEEINRETDLEVELIEHKQGRAVTEAQFAVRFKRQALRHKPQDDGPVDANLVLRGESLGIREVRLEGLISEFGEARVREKIDALERRAANSKLRSIDNAYSYLRSLLRNDDVPVELESPPEVGPVVAPAPRVQIGGLAMPQPQPASSDTTWLNARIASIKAEIMAMEAPRRQQWVDLAVAELAARKLLSAVVARRIAQGDVLHGVLGSVMVRLYALDRHGDQWDQPAALAPA</sequence>
<dbReference type="Gene3D" id="1.10.10.10">
    <property type="entry name" value="Winged helix-like DNA-binding domain superfamily/Winged helix DNA-binding domain"/>
    <property type="match status" value="1"/>
</dbReference>
<dbReference type="InterPro" id="IPR036390">
    <property type="entry name" value="WH_DNA-bd_sf"/>
</dbReference>
<dbReference type="Proteomes" id="UP000247811">
    <property type="component" value="Unassembled WGS sequence"/>
</dbReference>
<reference evidence="2 3" key="1">
    <citation type="submission" date="2018-05" db="EMBL/GenBank/DDBJ databases">
        <title>Genomic Encyclopedia of Type Strains, Phase IV (KMG-IV): sequencing the most valuable type-strain genomes for metagenomic binning, comparative biology and taxonomic classification.</title>
        <authorList>
            <person name="Goeker M."/>
        </authorList>
    </citation>
    <scope>NUCLEOTIDE SEQUENCE [LARGE SCALE GENOMIC DNA]</scope>
    <source>
        <strain evidence="2 3">DSM 566</strain>
    </source>
</reference>
<dbReference type="EMBL" id="QJJS01000004">
    <property type="protein sequence ID" value="PXW97512.1"/>
    <property type="molecule type" value="Genomic_DNA"/>
</dbReference>
<dbReference type="AlphaFoldDB" id="A0A318HAK0"/>
<dbReference type="InterPro" id="IPR036388">
    <property type="entry name" value="WH-like_DNA-bd_sf"/>
</dbReference>
<evidence type="ECO:0000313" key="3">
    <source>
        <dbReference type="Proteomes" id="UP000247811"/>
    </source>
</evidence>
<feature type="region of interest" description="Disordered" evidence="1">
    <location>
        <begin position="23"/>
        <end position="53"/>
    </location>
</feature>
<protein>
    <submittedName>
        <fullName evidence="2">Replication initiator protein</fullName>
    </submittedName>
</protein>
<accession>A0A318HAK0</accession>
<evidence type="ECO:0000256" key="1">
    <source>
        <dbReference type="SAM" id="MobiDB-lite"/>
    </source>
</evidence>
<comment type="caution">
    <text evidence="2">The sequence shown here is derived from an EMBL/GenBank/DDBJ whole genome shotgun (WGS) entry which is preliminary data.</text>
</comment>
<organism evidence="2 3">
    <name type="scientific">Sphaerotilus hippei</name>
    <dbReference type="NCBI Taxonomy" id="744406"/>
    <lineage>
        <taxon>Bacteria</taxon>
        <taxon>Pseudomonadati</taxon>
        <taxon>Pseudomonadota</taxon>
        <taxon>Betaproteobacteria</taxon>
        <taxon>Burkholderiales</taxon>
        <taxon>Sphaerotilaceae</taxon>
        <taxon>Sphaerotilus</taxon>
    </lineage>
</organism>
<proteinExistence type="predicted"/>
<keyword evidence="3" id="KW-1185">Reference proteome</keyword>
<gene>
    <name evidence="2" type="ORF">C7444_104114</name>
</gene>
<dbReference type="SUPFAM" id="SSF46785">
    <property type="entry name" value="Winged helix' DNA-binding domain"/>
    <property type="match status" value="1"/>
</dbReference>
<dbReference type="Pfam" id="PF21205">
    <property type="entry name" value="Rep3_C"/>
    <property type="match status" value="1"/>
</dbReference>
<name>A0A318HAK0_9BURK</name>